<feature type="chain" id="PRO_5020493663" evidence="1">
    <location>
        <begin position="20"/>
        <end position="162"/>
    </location>
</feature>
<organism evidence="2 3">
    <name type="scientific">Dinghuibacter silviterrae</name>
    <dbReference type="NCBI Taxonomy" id="1539049"/>
    <lineage>
        <taxon>Bacteria</taxon>
        <taxon>Pseudomonadati</taxon>
        <taxon>Bacteroidota</taxon>
        <taxon>Chitinophagia</taxon>
        <taxon>Chitinophagales</taxon>
        <taxon>Chitinophagaceae</taxon>
        <taxon>Dinghuibacter</taxon>
    </lineage>
</organism>
<dbReference type="RefSeq" id="WP_133989614.1">
    <property type="nucleotide sequence ID" value="NZ_SODV01000001.1"/>
</dbReference>
<comment type="caution">
    <text evidence="2">The sequence shown here is derived from an EMBL/GenBank/DDBJ whole genome shotgun (WGS) entry which is preliminary data.</text>
</comment>
<dbReference type="Pfam" id="PF13899">
    <property type="entry name" value="Thioredoxin_7"/>
    <property type="match status" value="1"/>
</dbReference>
<dbReference type="SUPFAM" id="SSF52833">
    <property type="entry name" value="Thioredoxin-like"/>
    <property type="match status" value="1"/>
</dbReference>
<evidence type="ECO:0000313" key="2">
    <source>
        <dbReference type="EMBL" id="TDW99144.1"/>
    </source>
</evidence>
<keyword evidence="3" id="KW-1185">Reference proteome</keyword>
<dbReference type="OrthoDB" id="195735at2"/>
<gene>
    <name evidence="2" type="ORF">EDB95_0152</name>
</gene>
<evidence type="ECO:0000256" key="1">
    <source>
        <dbReference type="SAM" id="SignalP"/>
    </source>
</evidence>
<proteinExistence type="predicted"/>
<name>A0A4R8DNZ8_9BACT</name>
<protein>
    <submittedName>
        <fullName evidence="2">Thioredoxin-like protein</fullName>
    </submittedName>
</protein>
<sequence>MKRYVLLACVLGVFGALQAQDLSTFHAYHPEEDAAAGLQRAVKSASAAHKNVFVEIGGNWCVWCARFAELSGTDHQIDSALNTDFVVLHVNFSKENMNLPLMARLGYPQRFGFPVFVIVNDRGTVVHIQNSEYLEQGKGYNKKMILSFLDDWSPRALDPASY</sequence>
<dbReference type="Gene3D" id="3.40.30.10">
    <property type="entry name" value="Glutaredoxin"/>
    <property type="match status" value="1"/>
</dbReference>
<accession>A0A4R8DNZ8</accession>
<dbReference type="AlphaFoldDB" id="A0A4R8DNZ8"/>
<dbReference type="InterPro" id="IPR036249">
    <property type="entry name" value="Thioredoxin-like_sf"/>
</dbReference>
<keyword evidence="1" id="KW-0732">Signal</keyword>
<dbReference type="EMBL" id="SODV01000001">
    <property type="protein sequence ID" value="TDW99144.1"/>
    <property type="molecule type" value="Genomic_DNA"/>
</dbReference>
<dbReference type="Proteomes" id="UP000294498">
    <property type="component" value="Unassembled WGS sequence"/>
</dbReference>
<reference evidence="2 3" key="1">
    <citation type="submission" date="2019-03" db="EMBL/GenBank/DDBJ databases">
        <title>Genomic Encyclopedia of Type Strains, Phase IV (KMG-IV): sequencing the most valuable type-strain genomes for metagenomic binning, comparative biology and taxonomic classification.</title>
        <authorList>
            <person name="Goeker M."/>
        </authorList>
    </citation>
    <scope>NUCLEOTIDE SEQUENCE [LARGE SCALE GENOMIC DNA]</scope>
    <source>
        <strain evidence="2 3">DSM 100059</strain>
    </source>
</reference>
<feature type="signal peptide" evidence="1">
    <location>
        <begin position="1"/>
        <end position="19"/>
    </location>
</feature>
<evidence type="ECO:0000313" key="3">
    <source>
        <dbReference type="Proteomes" id="UP000294498"/>
    </source>
</evidence>